<accession>A0AAD7BQF9</accession>
<dbReference type="AlphaFoldDB" id="A0AAD7BQF9"/>
<protein>
    <submittedName>
        <fullName evidence="2">Uncharacterized protein</fullName>
    </submittedName>
</protein>
<feature type="region of interest" description="Disordered" evidence="1">
    <location>
        <begin position="1"/>
        <end position="39"/>
    </location>
</feature>
<evidence type="ECO:0000313" key="2">
    <source>
        <dbReference type="EMBL" id="KAJ7627415.1"/>
    </source>
</evidence>
<evidence type="ECO:0000313" key="3">
    <source>
        <dbReference type="Proteomes" id="UP001221142"/>
    </source>
</evidence>
<evidence type="ECO:0000256" key="1">
    <source>
        <dbReference type="SAM" id="MobiDB-lite"/>
    </source>
</evidence>
<proteinExistence type="predicted"/>
<gene>
    <name evidence="2" type="ORF">FB45DRAFT_1029760</name>
</gene>
<reference evidence="2" key="1">
    <citation type="submission" date="2023-03" db="EMBL/GenBank/DDBJ databases">
        <title>Massive genome expansion in bonnet fungi (Mycena s.s.) driven by repeated elements and novel gene families across ecological guilds.</title>
        <authorList>
            <consortium name="Lawrence Berkeley National Laboratory"/>
            <person name="Harder C.B."/>
            <person name="Miyauchi S."/>
            <person name="Viragh M."/>
            <person name="Kuo A."/>
            <person name="Thoen E."/>
            <person name="Andreopoulos B."/>
            <person name="Lu D."/>
            <person name="Skrede I."/>
            <person name="Drula E."/>
            <person name="Henrissat B."/>
            <person name="Morin E."/>
            <person name="Kohler A."/>
            <person name="Barry K."/>
            <person name="LaButti K."/>
            <person name="Morin E."/>
            <person name="Salamov A."/>
            <person name="Lipzen A."/>
            <person name="Mereny Z."/>
            <person name="Hegedus B."/>
            <person name="Baldrian P."/>
            <person name="Stursova M."/>
            <person name="Weitz H."/>
            <person name="Taylor A."/>
            <person name="Grigoriev I.V."/>
            <person name="Nagy L.G."/>
            <person name="Martin F."/>
            <person name="Kauserud H."/>
        </authorList>
    </citation>
    <scope>NUCLEOTIDE SEQUENCE</scope>
    <source>
        <strain evidence="2">9284</strain>
    </source>
</reference>
<comment type="caution">
    <text evidence="2">The sequence shown here is derived from an EMBL/GenBank/DDBJ whole genome shotgun (WGS) entry which is preliminary data.</text>
</comment>
<name>A0AAD7BQF9_9AGAR</name>
<sequence>MSREASKAPQNIHINGGCGGPGGRGENQGGEGGLGQGPRVNFYDIRTQSVGIHQQIYPGAFLPDAQRTTLNGETFTSGLQIHQLLPTPEGMATVPLRLAEFDHE</sequence>
<dbReference type="Proteomes" id="UP001221142">
    <property type="component" value="Unassembled WGS sequence"/>
</dbReference>
<feature type="compositionally biased region" description="Gly residues" evidence="1">
    <location>
        <begin position="16"/>
        <end position="36"/>
    </location>
</feature>
<keyword evidence="3" id="KW-1185">Reference proteome</keyword>
<dbReference type="EMBL" id="JARKIF010000011">
    <property type="protein sequence ID" value="KAJ7627415.1"/>
    <property type="molecule type" value="Genomic_DNA"/>
</dbReference>
<organism evidence="2 3">
    <name type="scientific">Roridomyces roridus</name>
    <dbReference type="NCBI Taxonomy" id="1738132"/>
    <lineage>
        <taxon>Eukaryota</taxon>
        <taxon>Fungi</taxon>
        <taxon>Dikarya</taxon>
        <taxon>Basidiomycota</taxon>
        <taxon>Agaricomycotina</taxon>
        <taxon>Agaricomycetes</taxon>
        <taxon>Agaricomycetidae</taxon>
        <taxon>Agaricales</taxon>
        <taxon>Marasmiineae</taxon>
        <taxon>Mycenaceae</taxon>
        <taxon>Roridomyces</taxon>
    </lineage>
</organism>